<keyword evidence="11" id="KW-0732">Signal</keyword>
<keyword evidence="6" id="KW-0119">Carbohydrate metabolism</keyword>
<dbReference type="InterPro" id="IPR013320">
    <property type="entry name" value="ConA-like_dom_sf"/>
</dbReference>
<dbReference type="OrthoDB" id="412382at2759"/>
<dbReference type="RefSeq" id="XP_040686302.1">
    <property type="nucleotide sequence ID" value="XM_040838407.1"/>
</dbReference>
<dbReference type="PANTHER" id="PTHR33753">
    <property type="entry name" value="1,4-BETA-D-GLUCAN CELLOBIOHYDROLASE B"/>
    <property type="match status" value="1"/>
</dbReference>
<evidence type="ECO:0000256" key="9">
    <source>
        <dbReference type="ARBA" id="ARBA00025192"/>
    </source>
</evidence>
<dbReference type="InterPro" id="IPR001722">
    <property type="entry name" value="Glyco_hydro_7"/>
</dbReference>
<dbReference type="VEuPathDB" id="FungiDB:ASPWEDRAFT_588286"/>
<proteinExistence type="inferred from homology"/>
<dbReference type="CDD" id="cd07999">
    <property type="entry name" value="GH7_CBH_EG"/>
    <property type="match status" value="1"/>
</dbReference>
<feature type="signal peptide" evidence="11">
    <location>
        <begin position="1"/>
        <end position="15"/>
    </location>
</feature>
<dbReference type="Gene3D" id="2.70.100.10">
    <property type="entry name" value="Glycoside hydrolase, family 7, domain"/>
    <property type="match status" value="1"/>
</dbReference>
<comment type="catalytic activity">
    <reaction evidence="1">
        <text>Endohydrolysis of (1-&gt;4)-beta-D-glucosidic linkages in cellulose, lichenin and cereal beta-D-glucans.</text>
        <dbReference type="EC" id="3.2.1.4"/>
    </reaction>
</comment>
<evidence type="ECO:0000256" key="11">
    <source>
        <dbReference type="SAM" id="SignalP"/>
    </source>
</evidence>
<protein>
    <recommendedName>
        <fullName evidence="10">Glucanase</fullName>
        <ecNumber evidence="10">3.2.1.-</ecNumber>
    </recommendedName>
</protein>
<evidence type="ECO:0000256" key="8">
    <source>
        <dbReference type="ARBA" id="ARBA00023326"/>
    </source>
</evidence>
<gene>
    <name evidence="12" type="ORF">ASPWEDRAFT_588286</name>
</gene>
<evidence type="ECO:0000256" key="2">
    <source>
        <dbReference type="ARBA" id="ARBA00006044"/>
    </source>
</evidence>
<dbReference type="GeneID" id="63754255"/>
<comment type="function">
    <text evidence="9">Has endoglucanase activity on substrates containing beta-1,4 glycosidic bonds, like in carboxymethylcellulose (CMC), hydroxyethylcellulose (HEC) and beta-glucan. Involved in the degradation of complex natural cellulosic substrates.</text>
</comment>
<evidence type="ECO:0000256" key="7">
    <source>
        <dbReference type="ARBA" id="ARBA00023295"/>
    </source>
</evidence>
<evidence type="ECO:0000256" key="5">
    <source>
        <dbReference type="ARBA" id="ARBA00023180"/>
    </source>
</evidence>
<dbReference type="SUPFAM" id="SSF49899">
    <property type="entry name" value="Concanavalin A-like lectins/glucanases"/>
    <property type="match status" value="1"/>
</dbReference>
<keyword evidence="5" id="KW-0325">Glycoprotein</keyword>
<keyword evidence="3 10" id="KW-0378">Hydrolase</keyword>
<keyword evidence="8 10" id="KW-0624">Polysaccharide degradation</keyword>
<evidence type="ECO:0000313" key="12">
    <source>
        <dbReference type="EMBL" id="OJJ32625.1"/>
    </source>
</evidence>
<reference evidence="13" key="1">
    <citation type="journal article" date="2017" name="Genome Biol.">
        <title>Comparative genomics reveals high biological diversity and specific adaptations in the industrially and medically important fungal genus Aspergillus.</title>
        <authorList>
            <person name="de Vries R.P."/>
            <person name="Riley R."/>
            <person name="Wiebenga A."/>
            <person name="Aguilar-Osorio G."/>
            <person name="Amillis S."/>
            <person name="Uchima C.A."/>
            <person name="Anderluh G."/>
            <person name="Asadollahi M."/>
            <person name="Askin M."/>
            <person name="Barry K."/>
            <person name="Battaglia E."/>
            <person name="Bayram O."/>
            <person name="Benocci T."/>
            <person name="Braus-Stromeyer S.A."/>
            <person name="Caldana C."/>
            <person name="Canovas D."/>
            <person name="Cerqueira G.C."/>
            <person name="Chen F."/>
            <person name="Chen W."/>
            <person name="Choi C."/>
            <person name="Clum A."/>
            <person name="Dos Santos R.A."/>
            <person name="Damasio A.R."/>
            <person name="Diallinas G."/>
            <person name="Emri T."/>
            <person name="Fekete E."/>
            <person name="Flipphi M."/>
            <person name="Freyberg S."/>
            <person name="Gallo A."/>
            <person name="Gournas C."/>
            <person name="Habgood R."/>
            <person name="Hainaut M."/>
            <person name="Harispe M.L."/>
            <person name="Henrissat B."/>
            <person name="Hilden K.S."/>
            <person name="Hope R."/>
            <person name="Hossain A."/>
            <person name="Karabika E."/>
            <person name="Karaffa L."/>
            <person name="Karanyi Z."/>
            <person name="Krasevec N."/>
            <person name="Kuo A."/>
            <person name="Kusch H."/>
            <person name="LaButti K."/>
            <person name="Lagendijk E.L."/>
            <person name="Lapidus A."/>
            <person name="Levasseur A."/>
            <person name="Lindquist E."/>
            <person name="Lipzen A."/>
            <person name="Logrieco A.F."/>
            <person name="MacCabe A."/>
            <person name="Maekelae M.R."/>
            <person name="Malavazi I."/>
            <person name="Melin P."/>
            <person name="Meyer V."/>
            <person name="Mielnichuk N."/>
            <person name="Miskei M."/>
            <person name="Molnar A.P."/>
            <person name="Mule G."/>
            <person name="Ngan C.Y."/>
            <person name="Orejas M."/>
            <person name="Orosz E."/>
            <person name="Ouedraogo J.P."/>
            <person name="Overkamp K.M."/>
            <person name="Park H.-S."/>
            <person name="Perrone G."/>
            <person name="Piumi F."/>
            <person name="Punt P.J."/>
            <person name="Ram A.F."/>
            <person name="Ramon A."/>
            <person name="Rauscher S."/>
            <person name="Record E."/>
            <person name="Riano-Pachon D.M."/>
            <person name="Robert V."/>
            <person name="Roehrig J."/>
            <person name="Ruller R."/>
            <person name="Salamov A."/>
            <person name="Salih N.S."/>
            <person name="Samson R.A."/>
            <person name="Sandor E."/>
            <person name="Sanguinetti M."/>
            <person name="Schuetze T."/>
            <person name="Sepcic K."/>
            <person name="Shelest E."/>
            <person name="Sherlock G."/>
            <person name="Sophianopoulou V."/>
            <person name="Squina F.M."/>
            <person name="Sun H."/>
            <person name="Susca A."/>
            <person name="Todd R.B."/>
            <person name="Tsang A."/>
            <person name="Unkles S.E."/>
            <person name="van de Wiele N."/>
            <person name="van Rossen-Uffink D."/>
            <person name="Oliveira J.V."/>
            <person name="Vesth T.C."/>
            <person name="Visser J."/>
            <person name="Yu J.-H."/>
            <person name="Zhou M."/>
            <person name="Andersen M.R."/>
            <person name="Archer D.B."/>
            <person name="Baker S.E."/>
            <person name="Benoit I."/>
            <person name="Brakhage A.A."/>
            <person name="Braus G.H."/>
            <person name="Fischer R."/>
            <person name="Frisvad J.C."/>
            <person name="Goldman G.H."/>
            <person name="Houbraken J."/>
            <person name="Oakley B."/>
            <person name="Pocsi I."/>
            <person name="Scazzocchio C."/>
            <person name="Seiboth B."/>
            <person name="vanKuyk P.A."/>
            <person name="Wortman J."/>
            <person name="Dyer P.S."/>
            <person name="Grigoriev I.V."/>
        </authorList>
    </citation>
    <scope>NUCLEOTIDE SEQUENCE [LARGE SCALE GENOMIC DNA]</scope>
    <source>
        <strain evidence="13">DTO 134E9</strain>
    </source>
</reference>
<dbReference type="EC" id="3.2.1.-" evidence="10"/>
<dbReference type="Proteomes" id="UP000184383">
    <property type="component" value="Unassembled WGS sequence"/>
</dbReference>
<feature type="chain" id="PRO_5012950885" description="Glucanase" evidence="11">
    <location>
        <begin position="16"/>
        <end position="414"/>
    </location>
</feature>
<evidence type="ECO:0000256" key="6">
    <source>
        <dbReference type="ARBA" id="ARBA00023277"/>
    </source>
</evidence>
<evidence type="ECO:0000256" key="1">
    <source>
        <dbReference type="ARBA" id="ARBA00000966"/>
    </source>
</evidence>
<name>A0A1L9RCH2_ASPWE</name>
<dbReference type="EMBL" id="KV878214">
    <property type="protein sequence ID" value="OJJ32625.1"/>
    <property type="molecule type" value="Genomic_DNA"/>
</dbReference>
<evidence type="ECO:0000256" key="10">
    <source>
        <dbReference type="RuleBase" id="RU361164"/>
    </source>
</evidence>
<keyword evidence="7 10" id="KW-0326">Glycosidase</keyword>
<keyword evidence="13" id="KW-1185">Reference proteome</keyword>
<dbReference type="InterPro" id="IPR037019">
    <property type="entry name" value="Glyco_hydro_7_sf"/>
</dbReference>
<evidence type="ECO:0000313" key="13">
    <source>
        <dbReference type="Proteomes" id="UP000184383"/>
    </source>
</evidence>
<organism evidence="12 13">
    <name type="scientific">Aspergillus wentii DTO 134E9</name>
    <dbReference type="NCBI Taxonomy" id="1073089"/>
    <lineage>
        <taxon>Eukaryota</taxon>
        <taxon>Fungi</taxon>
        <taxon>Dikarya</taxon>
        <taxon>Ascomycota</taxon>
        <taxon>Pezizomycotina</taxon>
        <taxon>Eurotiomycetes</taxon>
        <taxon>Eurotiomycetidae</taxon>
        <taxon>Eurotiales</taxon>
        <taxon>Aspergillaceae</taxon>
        <taxon>Aspergillus</taxon>
        <taxon>Aspergillus subgen. Cremei</taxon>
    </lineage>
</organism>
<dbReference type="AlphaFoldDB" id="A0A1L9RCH2"/>
<comment type="similarity">
    <text evidence="2 10">Belongs to the glycosyl hydrolase 7 (cellulase C) family.</text>
</comment>
<keyword evidence="4 10" id="KW-0136">Cellulose degradation</keyword>
<dbReference type="PRINTS" id="PR00734">
    <property type="entry name" value="GLHYDRLASE7"/>
</dbReference>
<dbReference type="GO" id="GO:0030245">
    <property type="term" value="P:cellulose catabolic process"/>
    <property type="evidence" value="ECO:0007669"/>
    <property type="project" value="UniProtKB-KW"/>
</dbReference>
<dbReference type="PANTHER" id="PTHR33753:SF1">
    <property type="entry name" value="ENDO-BETA-1,4-GLUCANASE CELB"/>
    <property type="match status" value="1"/>
</dbReference>
<evidence type="ECO:0000256" key="4">
    <source>
        <dbReference type="ARBA" id="ARBA00023001"/>
    </source>
</evidence>
<dbReference type="STRING" id="1073089.A0A1L9RCH2"/>
<dbReference type="GO" id="GO:0008810">
    <property type="term" value="F:cellulase activity"/>
    <property type="evidence" value="ECO:0007669"/>
    <property type="project" value="UniProtKB-EC"/>
</dbReference>
<dbReference type="Pfam" id="PF00840">
    <property type="entry name" value="Glyco_hydro_7"/>
    <property type="match status" value="1"/>
</dbReference>
<evidence type="ECO:0000256" key="3">
    <source>
        <dbReference type="ARBA" id="ARBA00022801"/>
    </source>
</evidence>
<sequence>MLPLTLLTLLPLISAQKIGTQEVHPQLDTWKCTSSNGCVKQDTSIVLDSATHWIHGSDGKTSCTTDDGLDSSLCPDKESCAKNCIIDGITDYTSYGVETSGESMHLRAYIKDGDSVKATSPRVYLLNEDGKNYDMLQLLNQEFTFDVDMSKLPCGMNGALYLSEMEKDGGRSDLNPAGAQYGTGYCDAQCPVASWVNGEANSKSVGACCNEMDIWEANARATGYTPHPCNVTSLYQCTDDDCGSSGVCDKSGCGYNPYALGSHDYYGYNKKVDTTKPFTVITQFVTNDNTTSGHLTEIRRQYIQNGKVIENAKTEVSGQQIDSMTDAYCSNSADYFGEVGGLKGMGKALGRGMVLAFSLWNDADQFMNWLDSGDAGPCNSTEGNPELIQKNHPDTAVTFSNIRWGDIGSTGQFD</sequence>
<accession>A0A1L9RCH2</accession>